<sequence>MSTSTMNDSPKLRLDAEIKAIKREEMIFKICFTLIIICLFCLIALIVYSIYFPGDELAIQMTIILHSFVISVIIIIIFLYFYDEYVG</sequence>
<accession>A0A397SKG9</accession>
<gene>
    <name evidence="2" type="ORF">C1645_829708</name>
</gene>
<dbReference type="EMBL" id="QKYT01000380">
    <property type="protein sequence ID" value="RIA86142.1"/>
    <property type="molecule type" value="Genomic_DNA"/>
</dbReference>
<keyword evidence="1" id="KW-1133">Transmembrane helix</keyword>
<dbReference type="Proteomes" id="UP000265703">
    <property type="component" value="Unassembled WGS sequence"/>
</dbReference>
<keyword evidence="3" id="KW-1185">Reference proteome</keyword>
<reference evidence="2 3" key="1">
    <citation type="submission" date="2018-06" db="EMBL/GenBank/DDBJ databases">
        <title>Comparative genomics reveals the genomic features of Rhizophagus irregularis, R. cerebriforme, R. diaphanum and Gigaspora rosea, and their symbiotic lifestyle signature.</title>
        <authorList>
            <person name="Morin E."/>
            <person name="San Clemente H."/>
            <person name="Chen E.C.H."/>
            <person name="De La Providencia I."/>
            <person name="Hainaut M."/>
            <person name="Kuo A."/>
            <person name="Kohler A."/>
            <person name="Murat C."/>
            <person name="Tang N."/>
            <person name="Roy S."/>
            <person name="Loubradou J."/>
            <person name="Henrissat B."/>
            <person name="Grigoriev I.V."/>
            <person name="Corradi N."/>
            <person name="Roux C."/>
            <person name="Martin F.M."/>
        </authorList>
    </citation>
    <scope>NUCLEOTIDE SEQUENCE [LARGE SCALE GENOMIC DNA]</scope>
    <source>
        <strain evidence="2 3">DAOM 227022</strain>
    </source>
</reference>
<organism evidence="2 3">
    <name type="scientific">Glomus cerebriforme</name>
    <dbReference type="NCBI Taxonomy" id="658196"/>
    <lineage>
        <taxon>Eukaryota</taxon>
        <taxon>Fungi</taxon>
        <taxon>Fungi incertae sedis</taxon>
        <taxon>Mucoromycota</taxon>
        <taxon>Glomeromycotina</taxon>
        <taxon>Glomeromycetes</taxon>
        <taxon>Glomerales</taxon>
        <taxon>Glomeraceae</taxon>
        <taxon>Glomus</taxon>
    </lineage>
</organism>
<keyword evidence="1" id="KW-0472">Membrane</keyword>
<evidence type="ECO:0000256" key="1">
    <source>
        <dbReference type="SAM" id="Phobius"/>
    </source>
</evidence>
<comment type="caution">
    <text evidence="2">The sequence shown here is derived from an EMBL/GenBank/DDBJ whole genome shotgun (WGS) entry which is preliminary data.</text>
</comment>
<proteinExistence type="predicted"/>
<protein>
    <submittedName>
        <fullName evidence="2">Uncharacterized protein</fullName>
    </submittedName>
</protein>
<evidence type="ECO:0000313" key="3">
    <source>
        <dbReference type="Proteomes" id="UP000265703"/>
    </source>
</evidence>
<name>A0A397SKG9_9GLOM</name>
<feature type="transmembrane region" description="Helical" evidence="1">
    <location>
        <begin position="57"/>
        <end position="82"/>
    </location>
</feature>
<feature type="transmembrane region" description="Helical" evidence="1">
    <location>
        <begin position="27"/>
        <end position="51"/>
    </location>
</feature>
<evidence type="ECO:0000313" key="2">
    <source>
        <dbReference type="EMBL" id="RIA86142.1"/>
    </source>
</evidence>
<keyword evidence="1" id="KW-0812">Transmembrane</keyword>
<dbReference type="AlphaFoldDB" id="A0A397SKG9"/>